<protein>
    <submittedName>
        <fullName evidence="2">Uncharacterized protein</fullName>
    </submittedName>
</protein>
<gene>
    <name evidence="2" type="ORF">H8R98_03050</name>
</gene>
<sequence length="222" mass="24795">MKMEKKKVKNNNNNNDLKFTPLDINPSLNIGNEKLNSITPPNTLDGISINSDCNNIYIGFPPLGLTSSKYSPLMTNSSLLNSTLNSNNTTGYYPPMPYPNNIPSMDTSNTIPITSPNENILNNEFPSETSSDNLYSYNTNDSRNISYYLPSINPLDILRNFDLSFSGDDSRDSVSNKEIDDIFECIKTDNSSILSTLKAYRIPLPIASLIIKKIIKITLEHK</sequence>
<name>A0ABR7ELY7_9FIRM</name>
<evidence type="ECO:0000256" key="1">
    <source>
        <dbReference type="SAM" id="MobiDB-lite"/>
    </source>
</evidence>
<reference evidence="2 3" key="1">
    <citation type="submission" date="2020-08" db="EMBL/GenBank/DDBJ databases">
        <title>Genome public.</title>
        <authorList>
            <person name="Liu C."/>
            <person name="Sun Q."/>
        </authorList>
    </citation>
    <scope>NUCLEOTIDE SEQUENCE [LARGE SCALE GENOMIC DNA]</scope>
    <source>
        <strain evidence="2 3">M16</strain>
    </source>
</reference>
<evidence type="ECO:0000313" key="3">
    <source>
        <dbReference type="Proteomes" id="UP000621237"/>
    </source>
</evidence>
<accession>A0ABR7ELY7</accession>
<dbReference type="EMBL" id="JACOOV010000003">
    <property type="protein sequence ID" value="MBC5653514.1"/>
    <property type="molecule type" value="Genomic_DNA"/>
</dbReference>
<proteinExistence type="predicted"/>
<comment type="caution">
    <text evidence="2">The sequence shown here is derived from an EMBL/GenBank/DDBJ whole genome shotgun (WGS) entry which is preliminary data.</text>
</comment>
<dbReference type="Proteomes" id="UP000621237">
    <property type="component" value="Unassembled WGS sequence"/>
</dbReference>
<feature type="region of interest" description="Disordered" evidence="1">
    <location>
        <begin position="1"/>
        <end position="20"/>
    </location>
</feature>
<dbReference type="RefSeq" id="WP_186835687.1">
    <property type="nucleotide sequence ID" value="NZ_JACOOV010000003.1"/>
</dbReference>
<keyword evidence="3" id="KW-1185">Reference proteome</keyword>
<organism evidence="2 3">
    <name type="scientific">Blautia lenta</name>
    <dbReference type="NCBI Taxonomy" id="2763029"/>
    <lineage>
        <taxon>Bacteria</taxon>
        <taxon>Bacillati</taxon>
        <taxon>Bacillota</taxon>
        <taxon>Clostridia</taxon>
        <taxon>Lachnospirales</taxon>
        <taxon>Lachnospiraceae</taxon>
        <taxon>Blautia</taxon>
    </lineage>
</organism>
<evidence type="ECO:0000313" key="2">
    <source>
        <dbReference type="EMBL" id="MBC5653514.1"/>
    </source>
</evidence>